<dbReference type="Proteomes" id="UP001302126">
    <property type="component" value="Unassembled WGS sequence"/>
</dbReference>
<dbReference type="Pfam" id="PF01926">
    <property type="entry name" value="MMR_HSR1"/>
    <property type="match status" value="1"/>
</dbReference>
<organism evidence="4 5">
    <name type="scientific">Podospora australis</name>
    <dbReference type="NCBI Taxonomy" id="1536484"/>
    <lineage>
        <taxon>Eukaryota</taxon>
        <taxon>Fungi</taxon>
        <taxon>Dikarya</taxon>
        <taxon>Ascomycota</taxon>
        <taxon>Pezizomycotina</taxon>
        <taxon>Sordariomycetes</taxon>
        <taxon>Sordariomycetidae</taxon>
        <taxon>Sordariales</taxon>
        <taxon>Podosporaceae</taxon>
        <taxon>Podospora</taxon>
    </lineage>
</organism>
<feature type="domain" description="OBG-type G" evidence="3">
    <location>
        <begin position="5"/>
        <end position="274"/>
    </location>
</feature>
<evidence type="ECO:0000313" key="5">
    <source>
        <dbReference type="Proteomes" id="UP001302126"/>
    </source>
</evidence>
<dbReference type="FunFam" id="1.10.8.470:FF:000001">
    <property type="entry name" value="GTP-binding protein homolog"/>
    <property type="match status" value="1"/>
</dbReference>
<dbReference type="InterPro" id="IPR006073">
    <property type="entry name" value="GTP-bd"/>
</dbReference>
<evidence type="ECO:0000259" key="3">
    <source>
        <dbReference type="PROSITE" id="PS51710"/>
    </source>
</evidence>
<dbReference type="GO" id="GO:0005737">
    <property type="term" value="C:cytoplasm"/>
    <property type="evidence" value="ECO:0007669"/>
    <property type="project" value="TreeGrafter"/>
</dbReference>
<dbReference type="CDD" id="cd01899">
    <property type="entry name" value="Ygr210"/>
    <property type="match status" value="1"/>
</dbReference>
<keyword evidence="2" id="KW-0342">GTP-binding</keyword>
<dbReference type="PROSITE" id="PS51710">
    <property type="entry name" value="G_OBG"/>
    <property type="match status" value="1"/>
</dbReference>
<dbReference type="Gene3D" id="3.40.50.300">
    <property type="entry name" value="P-loop containing nucleotide triphosphate hydrolases"/>
    <property type="match status" value="1"/>
</dbReference>
<keyword evidence="1" id="KW-0547">Nucleotide-binding</keyword>
<proteinExistence type="predicted"/>
<gene>
    <name evidence="4" type="ORF">QBC35DRAFT_486549</name>
</gene>
<sequence>MPRDPLIGLVGKPSAGKSSTLNSLTDATSKVGNFPFTTIDPQRAIGYLQIDCACKRYGLTDKCKPNYGACIDGRRSVPIELLDVAGLVPGAHEGKGLGNKFLDDLRHADALIHVVDASGTTDAEGKVTRGYDPSVDIAWLRSEIVAWIRGNLMTKWGSIKRRHIAVKATAVETLQNQFSGYGSTSAVVARTLDKLALKEPLEEWSDETIDKVVNAFTDEKFPTVIALNKIDHPDADKNIAKIAKQQDPNNIVLCSAISEIFLRKMAKQGYIRYTEGSEFVDTREDLIADGDPDGGGLKELDEKNKNRIENLKDMVLYRFGSTGVVHVLSKAAEILGLVPVFPVRNTTTFGSGATGDGKAVFRDCVLVKKNSTVADVARKVMGDAPIAYIEGAGGMRVAEDQLVGVGKNDILSFKVGK</sequence>
<reference evidence="4" key="1">
    <citation type="journal article" date="2023" name="Mol. Phylogenet. Evol.">
        <title>Genome-scale phylogeny and comparative genomics of the fungal order Sordariales.</title>
        <authorList>
            <person name="Hensen N."/>
            <person name="Bonometti L."/>
            <person name="Westerberg I."/>
            <person name="Brannstrom I.O."/>
            <person name="Guillou S."/>
            <person name="Cros-Aarteil S."/>
            <person name="Calhoun S."/>
            <person name="Haridas S."/>
            <person name="Kuo A."/>
            <person name="Mondo S."/>
            <person name="Pangilinan J."/>
            <person name="Riley R."/>
            <person name="LaButti K."/>
            <person name="Andreopoulos B."/>
            <person name="Lipzen A."/>
            <person name="Chen C."/>
            <person name="Yan M."/>
            <person name="Daum C."/>
            <person name="Ng V."/>
            <person name="Clum A."/>
            <person name="Steindorff A."/>
            <person name="Ohm R.A."/>
            <person name="Martin F."/>
            <person name="Silar P."/>
            <person name="Natvig D.O."/>
            <person name="Lalanne C."/>
            <person name="Gautier V."/>
            <person name="Ament-Velasquez S.L."/>
            <person name="Kruys A."/>
            <person name="Hutchinson M.I."/>
            <person name="Powell A.J."/>
            <person name="Barry K."/>
            <person name="Miller A.N."/>
            <person name="Grigoriev I.V."/>
            <person name="Debuchy R."/>
            <person name="Gladieux P."/>
            <person name="Hiltunen Thoren M."/>
            <person name="Johannesson H."/>
        </authorList>
    </citation>
    <scope>NUCLEOTIDE SEQUENCE</scope>
    <source>
        <strain evidence="4">PSN309</strain>
    </source>
</reference>
<reference evidence="4" key="2">
    <citation type="submission" date="2023-05" db="EMBL/GenBank/DDBJ databases">
        <authorList>
            <consortium name="Lawrence Berkeley National Laboratory"/>
            <person name="Steindorff A."/>
            <person name="Hensen N."/>
            <person name="Bonometti L."/>
            <person name="Westerberg I."/>
            <person name="Brannstrom I.O."/>
            <person name="Guillou S."/>
            <person name="Cros-Aarteil S."/>
            <person name="Calhoun S."/>
            <person name="Haridas S."/>
            <person name="Kuo A."/>
            <person name="Mondo S."/>
            <person name="Pangilinan J."/>
            <person name="Riley R."/>
            <person name="Labutti K."/>
            <person name="Andreopoulos B."/>
            <person name="Lipzen A."/>
            <person name="Chen C."/>
            <person name="Yanf M."/>
            <person name="Daum C."/>
            <person name="Ng V."/>
            <person name="Clum A."/>
            <person name="Ohm R."/>
            <person name="Martin F."/>
            <person name="Silar P."/>
            <person name="Natvig D."/>
            <person name="Lalanne C."/>
            <person name="Gautier V."/>
            <person name="Ament-Velasquez S.L."/>
            <person name="Kruys A."/>
            <person name="Hutchinson M.I."/>
            <person name="Powell A.J."/>
            <person name="Barry K."/>
            <person name="Miller A.N."/>
            <person name="Grigoriev I.V."/>
            <person name="Debuchy R."/>
            <person name="Gladieux P."/>
            <person name="Thoren M.H."/>
            <person name="Johannesson H."/>
        </authorList>
    </citation>
    <scope>NUCLEOTIDE SEQUENCE</scope>
    <source>
        <strain evidence="4">PSN309</strain>
    </source>
</reference>
<dbReference type="PANTHER" id="PTHR23305:SF1">
    <property type="entry name" value="OBG-TYPE G DOMAIN-CONTAINING PROTEIN"/>
    <property type="match status" value="1"/>
</dbReference>
<dbReference type="InterPro" id="IPR027417">
    <property type="entry name" value="P-loop_NTPase"/>
</dbReference>
<evidence type="ECO:0000313" key="4">
    <source>
        <dbReference type="EMBL" id="KAK4191593.1"/>
    </source>
</evidence>
<keyword evidence="4" id="KW-0378">Hydrolase</keyword>
<evidence type="ECO:0000256" key="1">
    <source>
        <dbReference type="ARBA" id="ARBA00022741"/>
    </source>
</evidence>
<dbReference type="PRINTS" id="PR00326">
    <property type="entry name" value="GTP1OBG"/>
</dbReference>
<dbReference type="GO" id="GO:0005525">
    <property type="term" value="F:GTP binding"/>
    <property type="evidence" value="ECO:0007669"/>
    <property type="project" value="UniProtKB-KW"/>
</dbReference>
<name>A0AAN6X1H4_9PEZI</name>
<dbReference type="InterPro" id="IPR031167">
    <property type="entry name" value="G_OBG"/>
</dbReference>
<dbReference type="GO" id="GO:0016887">
    <property type="term" value="F:ATP hydrolysis activity"/>
    <property type="evidence" value="ECO:0007669"/>
    <property type="project" value="TreeGrafter"/>
</dbReference>
<accession>A0AAN6X1H4</accession>
<evidence type="ECO:0000256" key="2">
    <source>
        <dbReference type="ARBA" id="ARBA00023134"/>
    </source>
</evidence>
<dbReference type="Pfam" id="PF08438">
    <property type="entry name" value="YGR210-like_G4"/>
    <property type="match status" value="1"/>
</dbReference>
<dbReference type="Gene3D" id="3.10.20.30">
    <property type="match status" value="1"/>
</dbReference>
<dbReference type="AlphaFoldDB" id="A0AAN6X1H4"/>
<dbReference type="Gene3D" id="1.10.8.470">
    <property type="match status" value="1"/>
</dbReference>
<dbReference type="SUPFAM" id="SSF52540">
    <property type="entry name" value="P-loop containing nucleoside triphosphate hydrolases"/>
    <property type="match status" value="1"/>
</dbReference>
<protein>
    <submittedName>
        <fullName evidence="4">P-loop containing nucleoside triphosphate hydrolase protein</fullName>
    </submittedName>
</protein>
<dbReference type="PANTHER" id="PTHR23305">
    <property type="entry name" value="OBG GTPASE FAMILY"/>
    <property type="match status" value="1"/>
</dbReference>
<comment type="caution">
    <text evidence="4">The sequence shown here is derived from an EMBL/GenBank/DDBJ whole genome shotgun (WGS) entry which is preliminary data.</text>
</comment>
<dbReference type="CDD" id="cd04938">
    <property type="entry name" value="TGS_Obg"/>
    <property type="match status" value="1"/>
</dbReference>
<keyword evidence="5" id="KW-1185">Reference proteome</keyword>
<dbReference type="InterPro" id="IPR013646">
    <property type="entry name" value="YGR210-like_G4"/>
</dbReference>
<dbReference type="InterPro" id="IPR012675">
    <property type="entry name" value="Beta-grasp_dom_sf"/>
</dbReference>
<dbReference type="FunFam" id="3.10.20.30:FF:000030">
    <property type="entry name" value="P-loop containing nucleoside triphosphate hydrolase protein"/>
    <property type="match status" value="1"/>
</dbReference>
<dbReference type="EMBL" id="MU864358">
    <property type="protein sequence ID" value="KAK4191593.1"/>
    <property type="molecule type" value="Genomic_DNA"/>
</dbReference>